<sequence length="468" mass="51867">MPTSPASADSSAPVSPAFSPFSLSRLQPKFSSSVSSLIPPPGMGISMERTGSLPIQLREVKEETYNRPCRILENDYFEGYFLDQFTGEPHEMVNDDHYLAENIYNMDYSRQRSESLSSRGLPRFGSTISSMSSRWKSKRSFESDASLMNSLRSRASSTSSAMRKTVSSEDARPPHRLSHESTRLSNRSLGVIDIEKANRASMDDEAELEAKPSTPLLPPTLNTYQTSAPDSGVASPLQSPSVADVSELNDFPAIPSTRSSTHRSPPLSSKPSMTSLNRARGATLRTISGEGVPPLVISEGDDEWASKLGHANFSIHPEPYIPETIDAFAFQRFRENWLLARCNYAKHLVRTGEHYGETSMIYQFTKDKLDAIETEWKQNFEAFAANDVQLVATLSATEQACSESIKVPHLYNNEKFPELGDEEIVGPMSVGPALQSPTRSRSPRRRNVFQILHDLVNRTQPQVTAAQA</sequence>
<protein>
    <submittedName>
        <fullName evidence="2">Uncharacterized protein</fullName>
    </submittedName>
</protein>
<dbReference type="OrthoDB" id="3882058at2759"/>
<feature type="region of interest" description="Disordered" evidence="1">
    <location>
        <begin position="198"/>
        <end position="277"/>
    </location>
</feature>
<organism evidence="2 3">
    <name type="scientific">Talaromyces rugulosus</name>
    <name type="common">Penicillium rugulosum</name>
    <dbReference type="NCBI Taxonomy" id="121627"/>
    <lineage>
        <taxon>Eukaryota</taxon>
        <taxon>Fungi</taxon>
        <taxon>Dikarya</taxon>
        <taxon>Ascomycota</taxon>
        <taxon>Pezizomycotina</taxon>
        <taxon>Eurotiomycetes</taxon>
        <taxon>Eurotiomycetidae</taxon>
        <taxon>Eurotiales</taxon>
        <taxon>Trichocomaceae</taxon>
        <taxon>Talaromyces</taxon>
        <taxon>Talaromyces sect. Islandici</taxon>
    </lineage>
</organism>
<evidence type="ECO:0000313" key="3">
    <source>
        <dbReference type="Proteomes" id="UP000509510"/>
    </source>
</evidence>
<proteinExistence type="predicted"/>
<reference evidence="3" key="1">
    <citation type="submission" date="2020-06" db="EMBL/GenBank/DDBJ databases">
        <title>A chromosome-scale genome assembly of Talaromyces rugulosus W13939.</title>
        <authorList>
            <person name="Wang B."/>
            <person name="Guo L."/>
            <person name="Ye K."/>
            <person name="Wang L."/>
        </authorList>
    </citation>
    <scope>NUCLEOTIDE SEQUENCE [LARGE SCALE GENOMIC DNA]</scope>
    <source>
        <strain evidence="3">W13939</strain>
    </source>
</reference>
<keyword evidence="3" id="KW-1185">Reference proteome</keyword>
<evidence type="ECO:0000313" key="2">
    <source>
        <dbReference type="EMBL" id="QKX56270.1"/>
    </source>
</evidence>
<gene>
    <name evidence="2" type="ORF">TRUGW13939_03371</name>
</gene>
<evidence type="ECO:0000256" key="1">
    <source>
        <dbReference type="SAM" id="MobiDB-lite"/>
    </source>
</evidence>
<dbReference type="KEGG" id="trg:TRUGW13939_03371"/>
<feature type="compositionally biased region" description="Low complexity" evidence="1">
    <location>
        <begin position="152"/>
        <end position="161"/>
    </location>
</feature>
<dbReference type="Proteomes" id="UP000509510">
    <property type="component" value="Chromosome II"/>
</dbReference>
<accession>A0A7H8QQN4</accession>
<feature type="compositionally biased region" description="Basic and acidic residues" evidence="1">
    <location>
        <begin position="166"/>
        <end position="182"/>
    </location>
</feature>
<feature type="compositionally biased region" description="Low complexity" evidence="1">
    <location>
        <begin position="255"/>
        <end position="269"/>
    </location>
</feature>
<dbReference type="RefSeq" id="XP_035342448.1">
    <property type="nucleotide sequence ID" value="XM_035486555.1"/>
</dbReference>
<name>A0A7H8QQN4_TALRU</name>
<dbReference type="GeneID" id="55990876"/>
<dbReference type="EMBL" id="CP055899">
    <property type="protein sequence ID" value="QKX56270.1"/>
    <property type="molecule type" value="Genomic_DNA"/>
</dbReference>
<dbReference type="AlphaFoldDB" id="A0A7H8QQN4"/>
<feature type="region of interest" description="Disordered" evidence="1">
    <location>
        <begin position="152"/>
        <end position="184"/>
    </location>
</feature>